<dbReference type="Proteomes" id="UP001379533">
    <property type="component" value="Chromosome"/>
</dbReference>
<dbReference type="EMBL" id="CP089982">
    <property type="protein sequence ID" value="WXA93878.1"/>
    <property type="molecule type" value="Genomic_DNA"/>
</dbReference>
<dbReference type="RefSeq" id="WP_394844478.1">
    <property type="nucleotide sequence ID" value="NZ_CP089982.1"/>
</dbReference>
<evidence type="ECO:0000313" key="2">
    <source>
        <dbReference type="Proteomes" id="UP001379533"/>
    </source>
</evidence>
<gene>
    <name evidence="1" type="ORF">LZC95_46420</name>
</gene>
<proteinExistence type="predicted"/>
<accession>A0ABZ2K934</accession>
<evidence type="ECO:0008006" key="3">
    <source>
        <dbReference type="Google" id="ProtNLM"/>
    </source>
</evidence>
<keyword evidence="2" id="KW-1185">Reference proteome</keyword>
<organism evidence="1 2">
    <name type="scientific">Pendulispora brunnea</name>
    <dbReference type="NCBI Taxonomy" id="2905690"/>
    <lineage>
        <taxon>Bacteria</taxon>
        <taxon>Pseudomonadati</taxon>
        <taxon>Myxococcota</taxon>
        <taxon>Myxococcia</taxon>
        <taxon>Myxococcales</taxon>
        <taxon>Sorangiineae</taxon>
        <taxon>Pendulisporaceae</taxon>
        <taxon>Pendulispora</taxon>
    </lineage>
</organism>
<reference evidence="1 2" key="1">
    <citation type="submission" date="2021-12" db="EMBL/GenBank/DDBJ databases">
        <title>Discovery of the Pendulisporaceae a myxobacterial family with distinct sporulation behavior and unique specialized metabolism.</title>
        <authorList>
            <person name="Garcia R."/>
            <person name="Popoff A."/>
            <person name="Bader C.D."/>
            <person name="Loehr J."/>
            <person name="Walesch S."/>
            <person name="Walt C."/>
            <person name="Boldt J."/>
            <person name="Bunk B."/>
            <person name="Haeckl F.J.F.P.J."/>
            <person name="Gunesch A.P."/>
            <person name="Birkelbach J."/>
            <person name="Nuebel U."/>
            <person name="Pietschmann T."/>
            <person name="Bach T."/>
            <person name="Mueller R."/>
        </authorList>
    </citation>
    <scope>NUCLEOTIDE SEQUENCE [LARGE SCALE GENOMIC DNA]</scope>
    <source>
        <strain evidence="1 2">MSr12523</strain>
    </source>
</reference>
<dbReference type="SUPFAM" id="SSF63825">
    <property type="entry name" value="YWTD domain"/>
    <property type="match status" value="1"/>
</dbReference>
<name>A0ABZ2K934_9BACT</name>
<sequence>MSKWVNWILGGLALAGLGCSSDTNDNELGTGPYAMAIIVFSPGAPQGTTYLTSVASPDVPTIDTKQGREFGGQANIAAYNGYLYVSRGDRPEIERYILDANQRLQLDTSVPALSFANFGVQAVSVDVTVNTFISPTKAYIIGTDGTQVAWNPSTMQLGAVISTPNLKREGFLDVKASSGIARGNRLYRFFYWSNLLVQPYNFSDEQLFAVYDTDTDKLLSITSETRCPALGGLAFTDGGGTAYFSNWFYNVPGTLQNGKPPSCMLRLPPNSDTLDPNWAPKFRDLTGGHEGAQLSYAGGRTAIFAALHEEAFPDIKTPSAFQLVSGANWESWSYNLDTGEAKPIAGIGRLGAQQTTFRLDGRTFLLTPNKEFTQSKGYEIKADGTVAPAFSIAGFSRAFVKVK</sequence>
<evidence type="ECO:0000313" key="1">
    <source>
        <dbReference type="EMBL" id="WXA93878.1"/>
    </source>
</evidence>
<dbReference type="PROSITE" id="PS51257">
    <property type="entry name" value="PROKAR_LIPOPROTEIN"/>
    <property type="match status" value="1"/>
</dbReference>
<protein>
    <recommendedName>
        <fullName evidence="3">MxcI protein</fullName>
    </recommendedName>
</protein>